<accession>A0A2H3KRV8</accession>
<dbReference type="InterPro" id="IPR006141">
    <property type="entry name" value="Intein_N"/>
</dbReference>
<gene>
    <name evidence="1" type="ORF">B0A77_14675</name>
</gene>
<evidence type="ECO:0000313" key="2">
    <source>
        <dbReference type="Proteomes" id="UP000220828"/>
    </source>
</evidence>
<dbReference type="GO" id="GO:0016539">
    <property type="term" value="P:intein-mediated protein splicing"/>
    <property type="evidence" value="ECO:0007669"/>
    <property type="project" value="InterPro"/>
</dbReference>
<evidence type="ECO:0000313" key="1">
    <source>
        <dbReference type="EMBL" id="PDS21944.1"/>
    </source>
</evidence>
<dbReference type="NCBIfam" id="TIGR01443">
    <property type="entry name" value="intein_Cterm"/>
    <property type="match status" value="1"/>
</dbReference>
<dbReference type="Pfam" id="PF07591">
    <property type="entry name" value="PT-HINT"/>
    <property type="match status" value="1"/>
</dbReference>
<sequence>TVIYLYVAGEVLEVTPEHPFLVNGEWLTADKLTTYHSLTLHDGTTTPIEKIETITLATPKKVYNFAVQGYNSYFVGESRVLVHNCEVTFNLKKATNKTEGIRRENTVGAVLEDVHGKDNVLKERMLLDEFGNKVPGPNGKGRRVDFVVTDGSGNGVGIEVTSKTANKKSQAANEKAIRANGGNYVKDSNGNLINTSKTKTIRIK</sequence>
<dbReference type="Gene3D" id="2.170.16.10">
    <property type="entry name" value="Hedgehog/Intein (Hint) domain"/>
    <property type="match status" value="1"/>
</dbReference>
<reference evidence="1 2" key="1">
    <citation type="submission" date="2017-09" db="EMBL/GenBank/DDBJ databases">
        <title>Whole genomes of Flavobacteriaceae.</title>
        <authorList>
            <person name="Stine C."/>
            <person name="Li C."/>
            <person name="Tadesse D."/>
        </authorList>
    </citation>
    <scope>NUCLEOTIDE SEQUENCE [LARGE SCALE GENOMIC DNA]</scope>
    <source>
        <strain evidence="1 2">ATCC 35036</strain>
    </source>
</reference>
<name>A0A2H3KRV8_9FLAO</name>
<comment type="caution">
    <text evidence="1">The sequence shown here is derived from an EMBL/GenBank/DDBJ whole genome shotgun (WGS) entry which is preliminary data.</text>
</comment>
<dbReference type="EMBL" id="PCMW01000128">
    <property type="protein sequence ID" value="PDS21944.1"/>
    <property type="molecule type" value="Genomic_DNA"/>
</dbReference>
<dbReference type="SUPFAM" id="SSF51294">
    <property type="entry name" value="Hedgehog/intein (Hint) domain"/>
    <property type="match status" value="1"/>
</dbReference>
<dbReference type="InterPro" id="IPR036844">
    <property type="entry name" value="Hint_dom_sf"/>
</dbReference>
<dbReference type="AlphaFoldDB" id="A0A2H3KRV8"/>
<proteinExistence type="predicted"/>
<dbReference type="OrthoDB" id="603864at2"/>
<dbReference type="InterPro" id="IPR030934">
    <property type="entry name" value="Intein_C"/>
</dbReference>
<organism evidence="1 2">
    <name type="scientific">Flavobacterium branchiophilum</name>
    <dbReference type="NCBI Taxonomy" id="55197"/>
    <lineage>
        <taxon>Bacteria</taxon>
        <taxon>Pseudomonadati</taxon>
        <taxon>Bacteroidota</taxon>
        <taxon>Flavobacteriia</taxon>
        <taxon>Flavobacteriales</taxon>
        <taxon>Flavobacteriaceae</taxon>
        <taxon>Flavobacterium</taxon>
    </lineage>
</organism>
<dbReference type="RefSeq" id="WP_097554918.1">
    <property type="nucleotide sequence ID" value="NZ_PCMW01000128.1"/>
</dbReference>
<protein>
    <submittedName>
        <fullName evidence="1">Uncharacterized protein</fullName>
    </submittedName>
</protein>
<feature type="non-terminal residue" evidence="1">
    <location>
        <position position="1"/>
    </location>
</feature>
<dbReference type="Proteomes" id="UP000220828">
    <property type="component" value="Unassembled WGS sequence"/>
</dbReference>
<dbReference type="PROSITE" id="PS50818">
    <property type="entry name" value="INTEIN_C_TER"/>
    <property type="match status" value="1"/>
</dbReference>
<dbReference type="PROSITE" id="PS50817">
    <property type="entry name" value="INTEIN_N_TER"/>
    <property type="match status" value="1"/>
</dbReference>